<dbReference type="OrthoDB" id="2096480at2759"/>
<evidence type="ECO:0000313" key="7">
    <source>
        <dbReference type="Proteomes" id="UP000664132"/>
    </source>
</evidence>
<dbReference type="InterPro" id="IPR002938">
    <property type="entry name" value="FAD-bd"/>
</dbReference>
<evidence type="ECO:0000256" key="3">
    <source>
        <dbReference type="ARBA" id="ARBA00022827"/>
    </source>
</evidence>
<keyword evidence="3" id="KW-0274">FAD</keyword>
<comment type="cofactor">
    <cofactor evidence="1">
        <name>FAD</name>
        <dbReference type="ChEBI" id="CHEBI:57692"/>
    </cofactor>
</comment>
<evidence type="ECO:0000313" key="6">
    <source>
        <dbReference type="EMBL" id="KAG4411859.1"/>
    </source>
</evidence>
<gene>
    <name evidence="6" type="ORF">IFR04_014999</name>
</gene>
<keyword evidence="2" id="KW-0285">Flavoprotein</keyword>
<dbReference type="InterPro" id="IPR036188">
    <property type="entry name" value="FAD/NAD-bd_sf"/>
</dbReference>
<keyword evidence="4" id="KW-0560">Oxidoreductase</keyword>
<dbReference type="SUPFAM" id="SSF51905">
    <property type="entry name" value="FAD/NAD(P)-binding domain"/>
    <property type="match status" value="1"/>
</dbReference>
<dbReference type="PANTHER" id="PTHR43004:SF19">
    <property type="entry name" value="BINDING MONOOXYGENASE, PUTATIVE (JCVI)-RELATED"/>
    <property type="match status" value="1"/>
</dbReference>
<dbReference type="GO" id="GO:0016709">
    <property type="term" value="F:oxidoreductase activity, acting on paired donors, with incorporation or reduction of molecular oxygen, NAD(P)H as one donor, and incorporation of one atom of oxygen"/>
    <property type="evidence" value="ECO:0007669"/>
    <property type="project" value="UniProtKB-ARBA"/>
</dbReference>
<dbReference type="Pfam" id="PF01494">
    <property type="entry name" value="FAD_binding_3"/>
    <property type="match status" value="1"/>
</dbReference>
<organism evidence="6 7">
    <name type="scientific">Cadophora malorum</name>
    <dbReference type="NCBI Taxonomy" id="108018"/>
    <lineage>
        <taxon>Eukaryota</taxon>
        <taxon>Fungi</taxon>
        <taxon>Dikarya</taxon>
        <taxon>Ascomycota</taxon>
        <taxon>Pezizomycotina</taxon>
        <taxon>Leotiomycetes</taxon>
        <taxon>Helotiales</taxon>
        <taxon>Ploettnerulaceae</taxon>
        <taxon>Cadophora</taxon>
    </lineage>
</organism>
<dbReference type="InterPro" id="IPR050641">
    <property type="entry name" value="RIFMO-like"/>
</dbReference>
<sequence>MGDASDIKKVLIAGAGPVGLFVALQLARAKIRSEIFEKSNELQTGPRAAGHYGPDLEVMKRAGMYEIFAEAAHFQDGLVFRAPPVDDGKGGKTFGRDIATIREPQLTLPQSTMVPLLVMEIAKTGLVKIHFGKEVVGIKQDENLVILSTKDSKTGEVEQVKGEYLVGTDGGRSVVRSLLGIGFPGHTWKERIIATNVTLTNEALAPTGSHLVVHPVKWGVVIPLEAARLGEKSLWRYAIAVDSKDTRPDEELMTDENIIASYDHLMAGARPIQCKIEARAVYHIHQRLASTLRRGRVLLAGDAAHLCNPLGGMGLTSGILDSEALSDALIMVINEGCSDQVLTLYSDLRRQVFGLFVDPMSTQNKYRIQNNADDLERDDGFIRLLNRPGTQAMDMMRKLYEEQWRTDIRSKFARRGAPH</sequence>
<proteinExistence type="predicted"/>
<dbReference type="Gene3D" id="3.50.50.60">
    <property type="entry name" value="FAD/NAD(P)-binding domain"/>
    <property type="match status" value="1"/>
</dbReference>
<comment type="caution">
    <text evidence="6">The sequence shown here is derived from an EMBL/GenBank/DDBJ whole genome shotgun (WGS) entry which is preliminary data.</text>
</comment>
<dbReference type="EMBL" id="JAFJYH010000432">
    <property type="protein sequence ID" value="KAG4411859.1"/>
    <property type="molecule type" value="Genomic_DNA"/>
</dbReference>
<feature type="domain" description="FAD-binding" evidence="5">
    <location>
        <begin position="9"/>
        <end position="353"/>
    </location>
</feature>
<name>A0A8H7SYI3_9HELO</name>
<evidence type="ECO:0000259" key="5">
    <source>
        <dbReference type="Pfam" id="PF01494"/>
    </source>
</evidence>
<dbReference type="PRINTS" id="PR00420">
    <property type="entry name" value="RNGMNOXGNASE"/>
</dbReference>
<reference evidence="6" key="1">
    <citation type="submission" date="2021-02" db="EMBL/GenBank/DDBJ databases">
        <title>Genome sequence Cadophora malorum strain M34.</title>
        <authorList>
            <person name="Stefanovic E."/>
            <person name="Vu D."/>
            <person name="Scully C."/>
            <person name="Dijksterhuis J."/>
            <person name="Roader J."/>
            <person name="Houbraken J."/>
        </authorList>
    </citation>
    <scope>NUCLEOTIDE SEQUENCE</scope>
    <source>
        <strain evidence="6">M34</strain>
    </source>
</reference>
<evidence type="ECO:0000256" key="1">
    <source>
        <dbReference type="ARBA" id="ARBA00001974"/>
    </source>
</evidence>
<dbReference type="GO" id="GO:0071949">
    <property type="term" value="F:FAD binding"/>
    <property type="evidence" value="ECO:0007669"/>
    <property type="project" value="InterPro"/>
</dbReference>
<accession>A0A8H7SYI3</accession>
<evidence type="ECO:0000256" key="2">
    <source>
        <dbReference type="ARBA" id="ARBA00022630"/>
    </source>
</evidence>
<evidence type="ECO:0000256" key="4">
    <source>
        <dbReference type="ARBA" id="ARBA00023002"/>
    </source>
</evidence>
<protein>
    <recommendedName>
        <fullName evidence="5">FAD-binding domain-containing protein</fullName>
    </recommendedName>
</protein>
<dbReference type="Proteomes" id="UP000664132">
    <property type="component" value="Unassembled WGS sequence"/>
</dbReference>
<keyword evidence="7" id="KW-1185">Reference proteome</keyword>
<dbReference type="AlphaFoldDB" id="A0A8H7SYI3"/>
<dbReference type="Gene3D" id="3.30.70.2450">
    <property type="match status" value="1"/>
</dbReference>
<dbReference type="PANTHER" id="PTHR43004">
    <property type="entry name" value="TRK SYSTEM POTASSIUM UPTAKE PROTEIN"/>
    <property type="match status" value="1"/>
</dbReference>